<gene>
    <name evidence="1" type="ORF">IIE05_07980</name>
</gene>
<comment type="caution">
    <text evidence="1">The sequence shown here is derived from an EMBL/GenBank/DDBJ whole genome shotgun (WGS) entry which is preliminary data.</text>
</comment>
<sequence>MTIKRQAPALQSVSSIIISVPTGTGVSVSYEWIHAKLRAAVRRVRMAALC</sequence>
<dbReference type="RefSeq" id="WP_158514093.1">
    <property type="nucleotide sequence ID" value="NZ_JADBFD010000009.1"/>
</dbReference>
<evidence type="ECO:0000313" key="1">
    <source>
        <dbReference type="EMBL" id="MBE2887905.1"/>
    </source>
</evidence>
<name>A0ABR9NUG7_9BACT</name>
<accession>A0ABR9NUG7</accession>
<evidence type="ECO:0000313" key="2">
    <source>
        <dbReference type="Proteomes" id="UP000618926"/>
    </source>
</evidence>
<dbReference type="Proteomes" id="UP000618926">
    <property type="component" value="Unassembled WGS sequence"/>
</dbReference>
<reference evidence="1 2" key="1">
    <citation type="submission" date="2020-10" db="EMBL/GenBank/DDBJ databases">
        <title>Investigation of anaerobic biodegradation of phenanthrene by a sulfate-dependent Geobacter anodireducens strain PheS2.</title>
        <authorList>
            <person name="Zhang Z."/>
        </authorList>
    </citation>
    <scope>NUCLEOTIDE SEQUENCE [LARGE SCALE GENOMIC DNA]</scope>
    <source>
        <strain evidence="1 2">PheS2</strain>
    </source>
</reference>
<proteinExistence type="predicted"/>
<keyword evidence="2" id="KW-1185">Reference proteome</keyword>
<dbReference type="EMBL" id="JADBFD010000009">
    <property type="protein sequence ID" value="MBE2887905.1"/>
    <property type="molecule type" value="Genomic_DNA"/>
</dbReference>
<protein>
    <submittedName>
        <fullName evidence="1">Uncharacterized protein</fullName>
    </submittedName>
</protein>
<organism evidence="1 2">
    <name type="scientific">Geobacter anodireducens</name>
    <dbReference type="NCBI Taxonomy" id="1340425"/>
    <lineage>
        <taxon>Bacteria</taxon>
        <taxon>Pseudomonadati</taxon>
        <taxon>Thermodesulfobacteriota</taxon>
        <taxon>Desulfuromonadia</taxon>
        <taxon>Geobacterales</taxon>
        <taxon>Geobacteraceae</taxon>
        <taxon>Geobacter</taxon>
    </lineage>
</organism>